<dbReference type="Proteomes" id="UP000007350">
    <property type="component" value="Unassembled WGS sequence"/>
</dbReference>
<evidence type="ECO:0000256" key="1">
    <source>
        <dbReference type="SAM" id="MobiDB-lite"/>
    </source>
</evidence>
<accession>K2MVY3</accession>
<dbReference type="AlphaFoldDB" id="K2MVY3"/>
<evidence type="ECO:0000313" key="3">
    <source>
        <dbReference type="EMBL" id="EKF29889.1"/>
    </source>
</evidence>
<dbReference type="OrthoDB" id="270783at2759"/>
<gene>
    <name evidence="3" type="ORF">MOQ_006310</name>
</gene>
<dbReference type="EMBL" id="AHKC01012573">
    <property type="protein sequence ID" value="EKF29889.1"/>
    <property type="molecule type" value="Genomic_DNA"/>
</dbReference>
<name>K2MVY3_TRYCR</name>
<reference evidence="3 4" key="1">
    <citation type="journal article" date="2012" name="BMC Genomics">
        <title>Comparative genomic analysis of human infective Trypanosoma cruzi lineages with the bat-restricted subspecies T. cruzi marinkellei.</title>
        <authorList>
            <person name="Franzen O."/>
            <person name="Talavera-Lopez C."/>
            <person name="Ochaya S."/>
            <person name="Butler C.E."/>
            <person name="Messenger L.A."/>
            <person name="Lewis M.D."/>
            <person name="Llewellyn M.S."/>
            <person name="Marinkelle C.J."/>
            <person name="Tyler K.M."/>
            <person name="Miles M.A."/>
            <person name="Andersson B."/>
        </authorList>
    </citation>
    <scope>NUCLEOTIDE SEQUENCE [LARGE SCALE GENOMIC DNA]</scope>
    <source>
        <strain evidence="3 4">B7</strain>
    </source>
</reference>
<keyword evidence="2" id="KW-0812">Transmembrane</keyword>
<keyword evidence="2" id="KW-1133">Transmembrane helix</keyword>
<protein>
    <submittedName>
        <fullName evidence="3">Uncharacterized protein</fullName>
    </submittedName>
</protein>
<keyword evidence="4" id="KW-1185">Reference proteome</keyword>
<proteinExistence type="predicted"/>
<sequence length="306" mass="35275">MFVCILVVDELFSLFILFILLFSDKEKRLLLSFSELTKGGTVDMSKVVPLPGITFAGTSYARNDIVFESLPKNDKRKIRRDEVIHFRGPPRPFERPRWNMSVLDEAHPFPQPPIMHSLHCFEGVEVFHREFPEIVRGTKHLETKRRPGPWTRGVKTGSPRDVDSSGERWNSYLSRIIASDWSEHKKELRSGWDSSKKSWTFTRSIGDPKESQRNYVELNKKKKILNMDTYNSPLSRVKKINESIRAAKRNEKVQREQTSLTHVCAAGAPAVFKMSNIDEWWHLDPTLIAAERKAAPTVDVNEGTEQ</sequence>
<evidence type="ECO:0000256" key="2">
    <source>
        <dbReference type="SAM" id="Phobius"/>
    </source>
</evidence>
<feature type="region of interest" description="Disordered" evidence="1">
    <location>
        <begin position="143"/>
        <end position="165"/>
    </location>
</feature>
<evidence type="ECO:0000313" key="4">
    <source>
        <dbReference type="Proteomes" id="UP000007350"/>
    </source>
</evidence>
<organism evidence="3 4">
    <name type="scientific">Trypanosoma cruzi marinkellei</name>
    <dbReference type="NCBI Taxonomy" id="85056"/>
    <lineage>
        <taxon>Eukaryota</taxon>
        <taxon>Discoba</taxon>
        <taxon>Euglenozoa</taxon>
        <taxon>Kinetoplastea</taxon>
        <taxon>Metakinetoplastina</taxon>
        <taxon>Trypanosomatida</taxon>
        <taxon>Trypanosomatidae</taxon>
        <taxon>Trypanosoma</taxon>
        <taxon>Schizotrypanum</taxon>
    </lineage>
</organism>
<keyword evidence="2" id="KW-0472">Membrane</keyword>
<feature type="transmembrane region" description="Helical" evidence="2">
    <location>
        <begin position="6"/>
        <end position="23"/>
    </location>
</feature>
<comment type="caution">
    <text evidence="3">The sequence shown here is derived from an EMBL/GenBank/DDBJ whole genome shotgun (WGS) entry which is preliminary data.</text>
</comment>